<organism evidence="1 2">
    <name type="scientific">Streptomyces chartreusis</name>
    <dbReference type="NCBI Taxonomy" id="1969"/>
    <lineage>
        <taxon>Bacteria</taxon>
        <taxon>Bacillati</taxon>
        <taxon>Actinomycetota</taxon>
        <taxon>Actinomycetes</taxon>
        <taxon>Kitasatosporales</taxon>
        <taxon>Streptomycetaceae</taxon>
        <taxon>Streptomyces</taxon>
    </lineage>
</organism>
<protein>
    <submittedName>
        <fullName evidence="1">Uncharacterized protein</fullName>
    </submittedName>
</protein>
<name>A0A7H8TA72_STRCX</name>
<dbReference type="Proteomes" id="UP000509418">
    <property type="component" value="Chromosome"/>
</dbReference>
<dbReference type="RefSeq" id="WP_176576455.1">
    <property type="nucleotide sequence ID" value="NZ_CBDRGH010000029.1"/>
</dbReference>
<proteinExistence type="predicted"/>
<dbReference type="AlphaFoldDB" id="A0A7H8TA72"/>
<sequence>MEQGLVALVSAGIGLVGAVGGAIVGGAAAARGARLGAQTAADATARQVRDQAYADHVHWLRERRLEAFREFMNAYDECVEQSLAFVRSFAGNPDRSDVPSAEVLYPTAMALGRGYALIRIVGPEAVRVEAAEVRQAHNKHAEHLLALREAHLRENDQSMAYFRSRARTSLDEMVGAYKKFVRAANQSCLPGGTA</sequence>
<evidence type="ECO:0000313" key="2">
    <source>
        <dbReference type="Proteomes" id="UP000509418"/>
    </source>
</evidence>
<dbReference type="EMBL" id="CP056041">
    <property type="protein sequence ID" value="QKZ20395.1"/>
    <property type="molecule type" value="Genomic_DNA"/>
</dbReference>
<evidence type="ECO:0000313" key="1">
    <source>
        <dbReference type="EMBL" id="QKZ20395.1"/>
    </source>
</evidence>
<keyword evidence="2" id="KW-1185">Reference proteome</keyword>
<accession>A0A7H8TA72</accession>
<reference evidence="1 2" key="1">
    <citation type="submission" date="2020-06" db="EMBL/GenBank/DDBJ databases">
        <title>Genome mining for natural products.</title>
        <authorList>
            <person name="Zhang B."/>
            <person name="Shi J."/>
            <person name="Ge H."/>
        </authorList>
    </citation>
    <scope>NUCLEOTIDE SEQUENCE [LARGE SCALE GENOMIC DNA]</scope>
    <source>
        <strain evidence="1 2">NA02069</strain>
    </source>
</reference>
<gene>
    <name evidence="1" type="ORF">HUT05_25420</name>
</gene>